<reference evidence="1 2" key="1">
    <citation type="submission" date="2018-04" db="EMBL/GenBank/DDBJ databases">
        <title>Genomic Encyclopedia of Archaeal and Bacterial Type Strains, Phase II (KMG-II): from individual species to whole genera.</title>
        <authorList>
            <person name="Goeker M."/>
        </authorList>
    </citation>
    <scope>NUCLEOTIDE SEQUENCE [LARGE SCALE GENOMIC DNA]</scope>
    <source>
        <strain evidence="1 2">DSM 23382</strain>
    </source>
</reference>
<dbReference type="Proteomes" id="UP000244081">
    <property type="component" value="Unassembled WGS sequence"/>
</dbReference>
<keyword evidence="2" id="KW-1185">Reference proteome</keyword>
<gene>
    <name evidence="1" type="ORF">C8N35_103242</name>
</gene>
<sequence>MRKALIRRPFRAHHGKENRIAGIPVDNLSVPIVLEPFAFL</sequence>
<comment type="caution">
    <text evidence="1">The sequence shown here is derived from an EMBL/GenBank/DDBJ whole genome shotgun (WGS) entry which is preliminary data.</text>
</comment>
<organism evidence="1 2">
    <name type="scientific">Breoghania corrubedonensis</name>
    <dbReference type="NCBI Taxonomy" id="665038"/>
    <lineage>
        <taxon>Bacteria</taxon>
        <taxon>Pseudomonadati</taxon>
        <taxon>Pseudomonadota</taxon>
        <taxon>Alphaproteobacteria</taxon>
        <taxon>Hyphomicrobiales</taxon>
        <taxon>Stappiaceae</taxon>
        <taxon>Breoghania</taxon>
    </lineage>
</organism>
<dbReference type="EMBL" id="QAYG01000003">
    <property type="protein sequence ID" value="PTW61060.1"/>
    <property type="molecule type" value="Genomic_DNA"/>
</dbReference>
<accession>A0A2T5VBE0</accession>
<evidence type="ECO:0000313" key="1">
    <source>
        <dbReference type="EMBL" id="PTW61060.1"/>
    </source>
</evidence>
<name>A0A2T5VBE0_9HYPH</name>
<protein>
    <submittedName>
        <fullName evidence="1">Uncharacterized protein</fullName>
    </submittedName>
</protein>
<proteinExistence type="predicted"/>
<dbReference type="AlphaFoldDB" id="A0A2T5VBE0"/>
<evidence type="ECO:0000313" key="2">
    <source>
        <dbReference type="Proteomes" id="UP000244081"/>
    </source>
</evidence>